<accession>A0A0D8BLQ5</accession>
<keyword evidence="3" id="KW-1185">Reference proteome</keyword>
<reference evidence="2 3" key="2">
    <citation type="journal article" date="2016" name="Genome Announc.">
        <title>Permanent Draft Genome Sequences for Two Variants of Frankia sp. Strain CpI1, the First Frankia Strain Isolated from Root Nodules of Comptonia peregrina.</title>
        <authorList>
            <person name="Oshone R."/>
            <person name="Hurst S.G.IV."/>
            <person name="Abebe-Akele F."/>
            <person name="Simpson S."/>
            <person name="Morris K."/>
            <person name="Thomas W.K."/>
            <person name="Tisa L.S."/>
        </authorList>
    </citation>
    <scope>NUCLEOTIDE SEQUENCE [LARGE SCALE GENOMIC DNA]</scope>
    <source>
        <strain evidence="3">CpI1-S</strain>
    </source>
</reference>
<keyword evidence="1" id="KW-0812">Transmembrane</keyword>
<name>A0A0D8BLQ5_9ACTN</name>
<evidence type="ECO:0008006" key="4">
    <source>
        <dbReference type="Google" id="ProtNLM"/>
    </source>
</evidence>
<gene>
    <name evidence="2" type="ORF">FF36_00673</name>
</gene>
<sequence>MPGKPGGGEERTEHVLIVKRTPAITGSDYESVPGAALAVGALDGAAAAAQRSRRRRRFTVAGVVVVGGLILLAAGVLVGQVLWVRSDLAGAPDKLGVLQDRALDGDVPAARQTLAQVGAATGRARSHSAGPVWWLGSKLPFVGSSLGTTRELVVSLDDLADGPLANLVAVADKINPDTLVRDGTVDLAALDEAREPIINGSTEVSVASRRVQSLPSTGLLGPVRQARSEAVEKIGKLSSLLDGAAEAVRIGPGMLGANGPRTYFIAFQNNAEIKGTGGLLGVFGVLTANHGKVDLVRTASNTELRDFPLPVVDLGPEFNQNYGPLFPGAIWSNANSSPHFPYAGRTWAAMYEHQFGTHIDGVIAADPEMLAHLLRATGPVPLPDGRVATADNVARIVEVDAYAEYDGKRSDRKDFLRGVAEAAFHAALNGKAPSRKLLAELGDAGRAQRLQIWSPRAEEMAGLRQAHLTGEMYQGPAPYAGIVLNNVSGAKLDYYLDRNISYTLGTCNGDHRSGRIAVKLTNEAPSNLPTFVTDRIDAPRGTYPPGQSRLQLSIYMTEGAEITGVALDGKQINFNSGTELGHPRITMWIYPTPRLPLEVTVNTREPVRYEMPIVPIQPMARAVEAGSVDETSVANCIRN</sequence>
<dbReference type="EMBL" id="JYFN01000003">
    <property type="protein sequence ID" value="KJE25061.1"/>
    <property type="molecule type" value="Genomic_DNA"/>
</dbReference>
<proteinExistence type="predicted"/>
<feature type="transmembrane region" description="Helical" evidence="1">
    <location>
        <begin position="58"/>
        <end position="83"/>
    </location>
</feature>
<dbReference type="PATRIC" id="fig|1502723.3.peg.2287"/>
<dbReference type="InterPro" id="IPR025101">
    <property type="entry name" value="DUF4012"/>
</dbReference>
<keyword evidence="1" id="KW-1133">Transmembrane helix</keyword>
<evidence type="ECO:0000313" key="3">
    <source>
        <dbReference type="Proteomes" id="UP000032545"/>
    </source>
</evidence>
<evidence type="ECO:0000313" key="2">
    <source>
        <dbReference type="EMBL" id="KJE25061.1"/>
    </source>
</evidence>
<comment type="caution">
    <text evidence="2">The sequence shown here is derived from an EMBL/GenBank/DDBJ whole genome shotgun (WGS) entry which is preliminary data.</text>
</comment>
<protein>
    <recommendedName>
        <fullName evidence="4">DUF4012 domain-containing protein</fullName>
    </recommendedName>
</protein>
<organism evidence="2 3">
    <name type="scientific">Frankia torreyi</name>
    <dbReference type="NCBI Taxonomy" id="1856"/>
    <lineage>
        <taxon>Bacteria</taxon>
        <taxon>Bacillati</taxon>
        <taxon>Actinomycetota</taxon>
        <taxon>Actinomycetes</taxon>
        <taxon>Frankiales</taxon>
        <taxon>Frankiaceae</taxon>
        <taxon>Frankia</taxon>
    </lineage>
</organism>
<keyword evidence="1" id="KW-0472">Membrane</keyword>
<dbReference type="Pfam" id="PF13196">
    <property type="entry name" value="DUF4012"/>
    <property type="match status" value="1"/>
</dbReference>
<reference evidence="3" key="1">
    <citation type="submission" date="2015-02" db="EMBL/GenBank/DDBJ databases">
        <title>Draft Genome of Frankia sp. CpI1-S.</title>
        <authorList>
            <person name="Oshone R.T."/>
            <person name="Ngom M."/>
            <person name="Ghodhbane-Gtari F."/>
            <person name="Gtari M."/>
            <person name="Morris K."/>
            <person name="Thomas K."/>
            <person name="Sen A."/>
            <person name="Tisa L.S."/>
        </authorList>
    </citation>
    <scope>NUCLEOTIDE SEQUENCE [LARGE SCALE GENOMIC DNA]</scope>
    <source>
        <strain evidence="3">CpI1-S</strain>
    </source>
</reference>
<dbReference type="AlphaFoldDB" id="A0A0D8BLQ5"/>
<evidence type="ECO:0000256" key="1">
    <source>
        <dbReference type="SAM" id="Phobius"/>
    </source>
</evidence>
<dbReference type="Proteomes" id="UP000032545">
    <property type="component" value="Unassembled WGS sequence"/>
</dbReference>